<evidence type="ECO:0000313" key="3">
    <source>
        <dbReference type="Proteomes" id="UP000093053"/>
    </source>
</evidence>
<dbReference type="KEGG" id="led:BBK82_40500"/>
<dbReference type="Proteomes" id="UP000093053">
    <property type="component" value="Chromosome"/>
</dbReference>
<dbReference type="AlphaFoldDB" id="A0A1B2HUD4"/>
<organism evidence="2 3">
    <name type="scientific">Lentzea guizhouensis</name>
    <dbReference type="NCBI Taxonomy" id="1586287"/>
    <lineage>
        <taxon>Bacteria</taxon>
        <taxon>Bacillati</taxon>
        <taxon>Actinomycetota</taxon>
        <taxon>Actinomycetes</taxon>
        <taxon>Pseudonocardiales</taxon>
        <taxon>Pseudonocardiaceae</taxon>
        <taxon>Lentzea</taxon>
    </lineage>
</organism>
<dbReference type="RefSeq" id="WP_065919653.1">
    <property type="nucleotide sequence ID" value="NZ_CP016793.1"/>
</dbReference>
<dbReference type="PANTHER" id="PTHR10587:SF125">
    <property type="entry name" value="POLYSACCHARIDE DEACETYLASE YHEN-RELATED"/>
    <property type="match status" value="1"/>
</dbReference>
<dbReference type="Gene3D" id="3.20.20.370">
    <property type="entry name" value="Glycoside hydrolase/deacetylase"/>
    <property type="match status" value="1"/>
</dbReference>
<dbReference type="PROSITE" id="PS51677">
    <property type="entry name" value="NODB"/>
    <property type="match status" value="1"/>
</dbReference>
<name>A0A1B2HUD4_9PSEU</name>
<evidence type="ECO:0000259" key="1">
    <source>
        <dbReference type="PROSITE" id="PS51677"/>
    </source>
</evidence>
<proteinExistence type="predicted"/>
<feature type="domain" description="NodB homology" evidence="1">
    <location>
        <begin position="50"/>
        <end position="230"/>
    </location>
</feature>
<dbReference type="InterPro" id="IPR050248">
    <property type="entry name" value="Polysacc_deacetylase_ArnD"/>
</dbReference>
<keyword evidence="3" id="KW-1185">Reference proteome</keyword>
<dbReference type="OrthoDB" id="9763050at2"/>
<dbReference type="PANTHER" id="PTHR10587">
    <property type="entry name" value="GLYCOSYL TRANSFERASE-RELATED"/>
    <property type="match status" value="1"/>
</dbReference>
<dbReference type="Pfam" id="PF01522">
    <property type="entry name" value="Polysacc_deac_1"/>
    <property type="match status" value="1"/>
</dbReference>
<accession>A0A1B2HUD4</accession>
<dbReference type="CDD" id="cd10956">
    <property type="entry name" value="CE4_BH1302_like"/>
    <property type="match status" value="1"/>
</dbReference>
<evidence type="ECO:0000313" key="2">
    <source>
        <dbReference type="EMBL" id="ANZ41317.1"/>
    </source>
</evidence>
<protein>
    <submittedName>
        <fullName evidence="2">Polysaccharide deacetylase</fullName>
    </submittedName>
</protein>
<dbReference type="InterPro" id="IPR002509">
    <property type="entry name" value="NODB_dom"/>
</dbReference>
<dbReference type="InterPro" id="IPR011330">
    <property type="entry name" value="Glyco_hydro/deAcase_b/a-brl"/>
</dbReference>
<dbReference type="EMBL" id="CP016793">
    <property type="protein sequence ID" value="ANZ41317.1"/>
    <property type="molecule type" value="Genomic_DNA"/>
</dbReference>
<sequence length="243" mass="26825">MTWLSRKPAIITAISLVVVLTAAVVLWNVSSSRTFQFFGELVHRVDTGEKVVALTFDDGPDPAGAQQVLDILAEKDVEATFFVMGRDLEKHPELGRRIADAGHELGNHTFSHERMVGVTPGFVAKEVEDTDALIRKTGYRGDIHFRPPNGKKLFVLPYYLKQHNRTTVMWDVEPDSAAAPGKDQLVSETLAQTQPGSIILLHPMYAGRDQTRQALGPIIDGLKERGFRFVTVSALLREAPPAS</sequence>
<dbReference type="SUPFAM" id="SSF88713">
    <property type="entry name" value="Glycoside hydrolase/deacetylase"/>
    <property type="match status" value="1"/>
</dbReference>
<dbReference type="GO" id="GO:0016810">
    <property type="term" value="F:hydrolase activity, acting on carbon-nitrogen (but not peptide) bonds"/>
    <property type="evidence" value="ECO:0007669"/>
    <property type="project" value="InterPro"/>
</dbReference>
<dbReference type="STRING" id="1586287.BBK82_40500"/>
<gene>
    <name evidence="2" type="ORF">BBK82_40500</name>
</gene>
<reference evidence="2 3" key="1">
    <citation type="submission" date="2016-07" db="EMBL/GenBank/DDBJ databases">
        <title>Complete genome sequence of the Lentzea guizhouensis DHS C013.</title>
        <authorList>
            <person name="Cao C."/>
        </authorList>
    </citation>
    <scope>NUCLEOTIDE SEQUENCE [LARGE SCALE GENOMIC DNA]</scope>
    <source>
        <strain evidence="2 3">DHS C013</strain>
    </source>
</reference>
<dbReference type="GO" id="GO:0005975">
    <property type="term" value="P:carbohydrate metabolic process"/>
    <property type="evidence" value="ECO:0007669"/>
    <property type="project" value="InterPro"/>
</dbReference>